<evidence type="ECO:0000259" key="1">
    <source>
        <dbReference type="Pfam" id="PF05598"/>
    </source>
</evidence>
<organism evidence="3 4">
    <name type="scientific">Enterococcus camelliae</name>
    <dbReference type="NCBI Taxonomy" id="453959"/>
    <lineage>
        <taxon>Bacteria</taxon>
        <taxon>Bacillati</taxon>
        <taxon>Bacillota</taxon>
        <taxon>Bacilli</taxon>
        <taxon>Lactobacillales</taxon>
        <taxon>Enterococcaceae</taxon>
        <taxon>Enterococcus</taxon>
    </lineage>
</organism>
<dbReference type="Proteomes" id="UP001597427">
    <property type="component" value="Unassembled WGS sequence"/>
</dbReference>
<dbReference type="RefSeq" id="WP_379980282.1">
    <property type="nucleotide sequence ID" value="NZ_JBHUMO010000030.1"/>
</dbReference>
<keyword evidence="4" id="KW-1185">Reference proteome</keyword>
<proteinExistence type="predicted"/>
<dbReference type="InterPro" id="IPR008490">
    <property type="entry name" value="Transposase_InsH_N"/>
</dbReference>
<evidence type="ECO:0000259" key="2">
    <source>
        <dbReference type="Pfam" id="PF13751"/>
    </source>
</evidence>
<protein>
    <submittedName>
        <fullName evidence="3">Transposase</fullName>
    </submittedName>
</protein>
<feature type="domain" description="Transposase DDE" evidence="2">
    <location>
        <begin position="355"/>
        <end position="472"/>
    </location>
</feature>
<reference evidence="4" key="1">
    <citation type="journal article" date="2019" name="Int. J. Syst. Evol. Microbiol.">
        <title>The Global Catalogue of Microorganisms (GCM) 10K type strain sequencing project: providing services to taxonomists for standard genome sequencing and annotation.</title>
        <authorList>
            <consortium name="The Broad Institute Genomics Platform"/>
            <consortium name="The Broad Institute Genome Sequencing Center for Infectious Disease"/>
            <person name="Wu L."/>
            <person name="Ma J."/>
        </authorList>
    </citation>
    <scope>NUCLEOTIDE SEQUENCE [LARGE SCALE GENOMIC DNA]</scope>
    <source>
        <strain evidence="4">TISTR 932</strain>
    </source>
</reference>
<evidence type="ECO:0000313" key="4">
    <source>
        <dbReference type="Proteomes" id="UP001597427"/>
    </source>
</evidence>
<name>A0ABW5THV6_9ENTE</name>
<evidence type="ECO:0000313" key="3">
    <source>
        <dbReference type="EMBL" id="MFD2728659.1"/>
    </source>
</evidence>
<dbReference type="Pfam" id="PF05598">
    <property type="entry name" value="DUF772"/>
    <property type="match status" value="1"/>
</dbReference>
<gene>
    <name evidence="3" type="ORF">ACFSR0_04350</name>
</gene>
<dbReference type="Pfam" id="PF13751">
    <property type="entry name" value="DDE_Tnp_1_6"/>
    <property type="match status" value="1"/>
</dbReference>
<feature type="domain" description="Transposase InsH N-terminal" evidence="1">
    <location>
        <begin position="36"/>
        <end position="117"/>
    </location>
</feature>
<dbReference type="EMBL" id="JBHUMO010000030">
    <property type="protein sequence ID" value="MFD2728659.1"/>
    <property type="molecule type" value="Genomic_DNA"/>
</dbReference>
<comment type="caution">
    <text evidence="3">The sequence shown here is derived from an EMBL/GenBank/DDBJ whole genome shotgun (WGS) entry which is preliminary data.</text>
</comment>
<dbReference type="InterPro" id="IPR025668">
    <property type="entry name" value="Tnp_DDE_dom"/>
</dbReference>
<accession>A0ABW5THV6</accession>
<sequence length="482" mass="55762">MLTSCQTTECYLNNLNFAIAKIPLEILDEFQSDIQLFKMMDLDPAVPLLLTRYSKTGRPGIDPIKIFRSHLFESRHKLNHKEFRKILHCSSMVRALCGFESIDEIPSVGTLYNFDERLVPTKEKLVIRAPYGKKTKKLKQGEKLPEKKGVKRTTRIAKAIMEGRIDLSNSPERLMQIIFAEVVVKPSIKLGLIDTNITLSGDGTCLETGASSYGRKICDCKSKGIWSCKCERRYSDPLATPGWDSHKNRWFYGYTAFILNTFSKKHHKDLPLYVRLFEARRHDSISSMIALQEFQEIYPDLRIKHFLGDSAMDADPIYTLLNHWNISAVIDLNGRRGRKPKVGDICFDQSGQPICPGEIPMTYYGSWKRGYTTRVKYRCPDKTGDCACPLAKYCSEKPYGRVYTISIHTEEDLRFYTKIPRNSKKWYRLYKERSSVERTNKQLLIDHGIENSMIRSKRRNFIQCIFACIDIHLKAQYEVLNK</sequence>